<accession>A0A7J8YB75</accession>
<sequence length="61" mass="7465">MLGTRIRQLLNDESLLNTRSKAYLLLRLWYLRVNVIQARDLVPRVRRIEILKFMLRLLLRM</sequence>
<gene>
    <name evidence="1" type="ORF">Goari_003312</name>
</gene>
<proteinExistence type="predicted"/>
<dbReference type="Proteomes" id="UP000593577">
    <property type="component" value="Unassembled WGS sequence"/>
</dbReference>
<reference evidence="1 2" key="1">
    <citation type="journal article" date="2019" name="Genome Biol. Evol.">
        <title>Insights into the evolution of the New World diploid cottons (Gossypium, subgenus Houzingenia) based on genome sequencing.</title>
        <authorList>
            <person name="Grover C.E."/>
            <person name="Arick M.A. 2nd"/>
            <person name="Thrash A."/>
            <person name="Conover J.L."/>
            <person name="Sanders W.S."/>
            <person name="Peterson D.G."/>
            <person name="Frelichowski J.E."/>
            <person name="Scheffler J.A."/>
            <person name="Scheffler B.E."/>
            <person name="Wendel J.F."/>
        </authorList>
    </citation>
    <scope>NUCLEOTIDE SEQUENCE [LARGE SCALE GENOMIC DNA]</scope>
    <source>
        <strain evidence="1">185</strain>
        <tissue evidence="1">Leaf</tissue>
    </source>
</reference>
<keyword evidence="2" id="KW-1185">Reference proteome</keyword>
<evidence type="ECO:0000313" key="2">
    <source>
        <dbReference type="Proteomes" id="UP000593577"/>
    </source>
</evidence>
<dbReference type="AlphaFoldDB" id="A0A7J8YB75"/>
<comment type="caution">
    <text evidence="1">The sequence shown here is derived from an EMBL/GenBank/DDBJ whole genome shotgun (WGS) entry which is preliminary data.</text>
</comment>
<evidence type="ECO:0000313" key="1">
    <source>
        <dbReference type="EMBL" id="MBA0696787.1"/>
    </source>
</evidence>
<dbReference type="EMBL" id="JABFAA010000011">
    <property type="protein sequence ID" value="MBA0696787.1"/>
    <property type="molecule type" value="Genomic_DNA"/>
</dbReference>
<organism evidence="1 2">
    <name type="scientific">Gossypium aridum</name>
    <name type="common">American cotton</name>
    <name type="synonym">Erioxylum aridum</name>
    <dbReference type="NCBI Taxonomy" id="34290"/>
    <lineage>
        <taxon>Eukaryota</taxon>
        <taxon>Viridiplantae</taxon>
        <taxon>Streptophyta</taxon>
        <taxon>Embryophyta</taxon>
        <taxon>Tracheophyta</taxon>
        <taxon>Spermatophyta</taxon>
        <taxon>Magnoliopsida</taxon>
        <taxon>eudicotyledons</taxon>
        <taxon>Gunneridae</taxon>
        <taxon>Pentapetalae</taxon>
        <taxon>rosids</taxon>
        <taxon>malvids</taxon>
        <taxon>Malvales</taxon>
        <taxon>Malvaceae</taxon>
        <taxon>Malvoideae</taxon>
        <taxon>Gossypium</taxon>
    </lineage>
</organism>
<name>A0A7J8YB75_GOSAI</name>
<protein>
    <submittedName>
        <fullName evidence="1">Uncharacterized protein</fullName>
    </submittedName>
</protein>